<keyword evidence="3" id="KW-0808">Transferase</keyword>
<keyword evidence="5 9" id="KW-1133">Transmembrane helix</keyword>
<comment type="subcellular location">
    <subcellularLocation>
        <location evidence="1">Cell membrane</location>
        <topology evidence="1">Multi-pass membrane protein</topology>
    </subcellularLocation>
</comment>
<feature type="transmembrane region" description="Helical" evidence="9">
    <location>
        <begin position="46"/>
        <end position="65"/>
    </location>
</feature>
<dbReference type="EMBL" id="CP070496">
    <property type="protein sequence ID" value="QSB05329.1"/>
    <property type="molecule type" value="Genomic_DNA"/>
</dbReference>
<feature type="transmembrane region" description="Helical" evidence="9">
    <location>
        <begin position="356"/>
        <end position="377"/>
    </location>
</feature>
<feature type="region of interest" description="Disordered" evidence="8">
    <location>
        <begin position="1"/>
        <end position="30"/>
    </location>
</feature>
<protein>
    <submittedName>
        <fullName evidence="10">DUF2029 domain-containing protein</fullName>
    </submittedName>
</protein>
<dbReference type="GO" id="GO:0016758">
    <property type="term" value="F:hexosyltransferase activity"/>
    <property type="evidence" value="ECO:0007669"/>
    <property type="project" value="InterPro"/>
</dbReference>
<feature type="transmembrane region" description="Helical" evidence="9">
    <location>
        <begin position="299"/>
        <end position="318"/>
    </location>
</feature>
<name>A0A895XPN0_9ACTN</name>
<feature type="transmembrane region" description="Helical" evidence="9">
    <location>
        <begin position="265"/>
        <end position="292"/>
    </location>
</feature>
<feature type="transmembrane region" description="Helical" evidence="9">
    <location>
        <begin position="71"/>
        <end position="94"/>
    </location>
</feature>
<evidence type="ECO:0000313" key="10">
    <source>
        <dbReference type="EMBL" id="QSB05329.1"/>
    </source>
</evidence>
<dbReference type="RefSeq" id="WP_213171337.1">
    <property type="nucleotide sequence ID" value="NZ_CP070496.1"/>
</dbReference>
<evidence type="ECO:0000256" key="5">
    <source>
        <dbReference type="ARBA" id="ARBA00022989"/>
    </source>
</evidence>
<keyword evidence="6 9" id="KW-0472">Membrane</keyword>
<dbReference type="AlphaFoldDB" id="A0A895XPN0"/>
<comment type="similarity">
    <text evidence="7">Belongs to the glycosyltransferase 87 family.</text>
</comment>
<dbReference type="Pfam" id="PF09594">
    <property type="entry name" value="GT87"/>
    <property type="match status" value="1"/>
</dbReference>
<feature type="compositionally biased region" description="Basic and acidic residues" evidence="8">
    <location>
        <begin position="1"/>
        <end position="18"/>
    </location>
</feature>
<keyword evidence="4 9" id="KW-0812">Transmembrane</keyword>
<evidence type="ECO:0000313" key="11">
    <source>
        <dbReference type="Proteomes" id="UP000662939"/>
    </source>
</evidence>
<dbReference type="InterPro" id="IPR018584">
    <property type="entry name" value="GT87"/>
</dbReference>
<accession>A0A895XPN0</accession>
<evidence type="ECO:0000256" key="9">
    <source>
        <dbReference type="SAM" id="Phobius"/>
    </source>
</evidence>
<proteinExistence type="inferred from homology"/>
<feature type="transmembrane region" description="Helical" evidence="9">
    <location>
        <begin position="195"/>
        <end position="212"/>
    </location>
</feature>
<evidence type="ECO:0000256" key="8">
    <source>
        <dbReference type="SAM" id="MobiDB-lite"/>
    </source>
</evidence>
<keyword evidence="11" id="KW-1185">Reference proteome</keyword>
<evidence type="ECO:0000256" key="3">
    <source>
        <dbReference type="ARBA" id="ARBA00022679"/>
    </source>
</evidence>
<dbReference type="Proteomes" id="UP000662939">
    <property type="component" value="Chromosome"/>
</dbReference>
<gene>
    <name evidence="10" type="ORF">JQS30_16530</name>
</gene>
<feature type="transmembrane region" description="Helical" evidence="9">
    <location>
        <begin position="384"/>
        <end position="403"/>
    </location>
</feature>
<sequence>MNSPHEERPQQHEAHLVIDSENVEPEPAAETVLGRDSGKRPLHLDATLYALSALFAGATALWTVLPAHEYWGFIAIGGYAPAAAMIGILLISAAVPFRMRLLVAAATSAAVLLVPMLASIFQRAAGNPDRAQEEVLVIEASAQRLWDSGSPYLRAEEIAALSEPLLGYTPYQPGMAVFGLPKAIIGDYWWTDARLFFTAVTAVCLIAMLRLLRHRASKSALLRAFQASAIVPVCALTLSTGGDDMPVVALAALAIVLGYRNKWTWASLVMGAAATLKLIAWPLAIVLGILAYQRRQSARYCAIVAAPVILTLAPVALYDWHGVVDNVMAFPFGKGVIDSPAQSPLPGYLIASNVPGGSYIAIGLLLAAGALIAVALYRRPPLTASAAAAWCAAGLTVAIALMPATRFGYLLYPVVLLGWAFALRSAEEPDSPLVDRWR</sequence>
<keyword evidence="2" id="KW-1003">Cell membrane</keyword>
<evidence type="ECO:0000256" key="2">
    <source>
        <dbReference type="ARBA" id="ARBA00022475"/>
    </source>
</evidence>
<evidence type="ECO:0000256" key="7">
    <source>
        <dbReference type="ARBA" id="ARBA00024033"/>
    </source>
</evidence>
<dbReference type="GO" id="GO:0005886">
    <property type="term" value="C:plasma membrane"/>
    <property type="evidence" value="ECO:0007669"/>
    <property type="project" value="UniProtKB-SubCell"/>
</dbReference>
<feature type="transmembrane region" description="Helical" evidence="9">
    <location>
        <begin position="101"/>
        <end position="121"/>
    </location>
</feature>
<organism evidence="10 11">
    <name type="scientific">Natronoglycomyces albus</name>
    <dbReference type="NCBI Taxonomy" id="2811108"/>
    <lineage>
        <taxon>Bacteria</taxon>
        <taxon>Bacillati</taxon>
        <taxon>Actinomycetota</taxon>
        <taxon>Actinomycetes</taxon>
        <taxon>Glycomycetales</taxon>
        <taxon>Glycomycetaceae</taxon>
        <taxon>Natronoglycomyces</taxon>
    </lineage>
</organism>
<reference evidence="10" key="1">
    <citation type="submission" date="2021-02" db="EMBL/GenBank/DDBJ databases">
        <title>Natronoglycomyces albus gen. nov., sp. nov, a haloalkaliphilic actinobacterium from a soda solonchak soil.</title>
        <authorList>
            <person name="Sorokin D.Y."/>
            <person name="Khijniak T.V."/>
            <person name="Zakharycheva A.P."/>
            <person name="Boueva O.V."/>
            <person name="Ariskina E.V."/>
            <person name="Hahnke R.L."/>
            <person name="Bunk B."/>
            <person name="Sproer C."/>
            <person name="Schumann P."/>
            <person name="Evtushenko L.I."/>
            <person name="Kublanov I.V."/>
        </authorList>
    </citation>
    <scope>NUCLEOTIDE SEQUENCE</scope>
    <source>
        <strain evidence="10">DSM 106290</strain>
    </source>
</reference>
<evidence type="ECO:0000256" key="4">
    <source>
        <dbReference type="ARBA" id="ARBA00022692"/>
    </source>
</evidence>
<evidence type="ECO:0000256" key="1">
    <source>
        <dbReference type="ARBA" id="ARBA00004651"/>
    </source>
</evidence>
<evidence type="ECO:0000256" key="6">
    <source>
        <dbReference type="ARBA" id="ARBA00023136"/>
    </source>
</evidence>
<dbReference type="KEGG" id="nav:JQS30_16530"/>